<organism evidence="1 2">
    <name type="scientific">Membranihabitans marinus</name>
    <dbReference type="NCBI Taxonomy" id="1227546"/>
    <lineage>
        <taxon>Bacteria</taxon>
        <taxon>Pseudomonadati</taxon>
        <taxon>Bacteroidota</taxon>
        <taxon>Saprospiria</taxon>
        <taxon>Saprospirales</taxon>
        <taxon>Saprospiraceae</taxon>
        <taxon>Membranihabitans</taxon>
    </lineage>
</organism>
<sequence>MYWFITFPNEPENNLNEELIDFKAIWSIVRGKTSSQLPQMARIYKMMLRYSRRKASRFLKRFPTVYWAPEEGSRLDPLYFDILPCKLGNRRAGHSIAWWKIDDLNRVSFFPKTTGDHKNCKRLQPGCEFTLFYDSEAGCNTGIWTNNSDDRATTDFRKVNISDKNKSITNSLLRENLNMGYTWKHEAHPHQVDWVKKIFPEFLQQDVQIWILSNTHYEIRQNEKKLGLVVIMEYKVYLTLWPEVGVEHHIFTRAVTELITMAALKNIELIYTNSL</sequence>
<gene>
    <name evidence="1" type="ORF">KUV50_16625</name>
</gene>
<proteinExistence type="predicted"/>
<keyword evidence="2" id="KW-1185">Reference proteome</keyword>
<dbReference type="EMBL" id="JAHVHU010000017">
    <property type="protein sequence ID" value="MBY5959781.1"/>
    <property type="molecule type" value="Genomic_DNA"/>
</dbReference>
<evidence type="ECO:0000313" key="1">
    <source>
        <dbReference type="EMBL" id="MBY5959781.1"/>
    </source>
</evidence>
<protein>
    <submittedName>
        <fullName evidence="1">Uncharacterized protein</fullName>
    </submittedName>
</protein>
<comment type="caution">
    <text evidence="1">The sequence shown here is derived from an EMBL/GenBank/DDBJ whole genome shotgun (WGS) entry which is preliminary data.</text>
</comment>
<reference evidence="1" key="1">
    <citation type="submission" date="2021-06" db="EMBL/GenBank/DDBJ databases">
        <title>44 bacteria genomes isolated from Dapeng, Shenzhen.</title>
        <authorList>
            <person name="Zheng W."/>
            <person name="Yu S."/>
            <person name="Huang Y."/>
        </authorList>
    </citation>
    <scope>NUCLEOTIDE SEQUENCE</scope>
    <source>
        <strain evidence="1">DP5N28-2</strain>
    </source>
</reference>
<dbReference type="AlphaFoldDB" id="A0A953HX55"/>
<name>A0A953HX55_9BACT</name>
<dbReference type="Proteomes" id="UP000753961">
    <property type="component" value="Unassembled WGS sequence"/>
</dbReference>
<accession>A0A953HX55</accession>
<dbReference type="RefSeq" id="WP_222581316.1">
    <property type="nucleotide sequence ID" value="NZ_JAHVHU010000017.1"/>
</dbReference>
<evidence type="ECO:0000313" key="2">
    <source>
        <dbReference type="Proteomes" id="UP000753961"/>
    </source>
</evidence>